<name>Q2FP83_METHJ</name>
<dbReference type="HOGENOM" id="CLU_003827_1_1_2"/>
<dbReference type="InterPro" id="IPR017927">
    <property type="entry name" value="FAD-bd_FR_type"/>
</dbReference>
<dbReference type="InterPro" id="IPR012165">
    <property type="entry name" value="Cyt_c3_hydrogenase_gsu"/>
</dbReference>
<proteinExistence type="predicted"/>
<dbReference type="PROSITE" id="PS51384">
    <property type="entry name" value="FAD_FR"/>
    <property type="match status" value="1"/>
</dbReference>
<comment type="cofactor">
    <cofactor evidence="1">
        <name>[2Fe-2S] cluster</name>
        <dbReference type="ChEBI" id="CHEBI:190135"/>
    </cofactor>
    <text evidence="1">Binds 1 [2Fe-2S] cluster per subunit.</text>
</comment>
<dbReference type="PANTHER" id="PTHR43513">
    <property type="entry name" value="DIHYDROOROTATE DEHYDROGENASE B (NAD(+)), ELECTRON TRANSFER SUBUNIT"/>
    <property type="match status" value="1"/>
</dbReference>
<feature type="binding site" evidence="1">
    <location>
        <position position="214"/>
    </location>
    <ligand>
        <name>[2Fe-2S] cluster</name>
        <dbReference type="ChEBI" id="CHEBI:190135"/>
    </ligand>
</feature>
<accession>Q2FP83</accession>
<dbReference type="AlphaFoldDB" id="Q2FP83"/>
<dbReference type="OrthoDB" id="35401at2157"/>
<dbReference type="GO" id="GO:0006221">
    <property type="term" value="P:pyrimidine nucleotide biosynthetic process"/>
    <property type="evidence" value="ECO:0007669"/>
    <property type="project" value="InterPro"/>
</dbReference>
<dbReference type="InterPro" id="IPR019480">
    <property type="entry name" value="Dihydroorotate_DH_Fe-S-bd"/>
</dbReference>
<protein>
    <submittedName>
        <fullName evidence="3">Dihydroorotate oxidase B, electron transfer subunit</fullName>
        <ecNumber evidence="3">1.3.98.1</ecNumber>
    </submittedName>
</protein>
<feature type="binding site" evidence="1">
    <location>
        <position position="206"/>
    </location>
    <ligand>
        <name>[2Fe-2S] cluster</name>
        <dbReference type="ChEBI" id="CHEBI:190135"/>
    </ligand>
</feature>
<dbReference type="InterPro" id="IPR017938">
    <property type="entry name" value="Riboflavin_synthase-like_b-brl"/>
</dbReference>
<dbReference type="InterPro" id="IPR050353">
    <property type="entry name" value="PyrK_electron_transfer"/>
</dbReference>
<dbReference type="Gene3D" id="3.40.50.80">
    <property type="entry name" value="Nucleotide-binding domain of ferredoxin-NADP reductase (FNR) module"/>
    <property type="match status" value="1"/>
</dbReference>
<gene>
    <name evidence="3" type="ordered locus">Mhun_1153</name>
</gene>
<dbReference type="RefSeq" id="WP_011448179.1">
    <property type="nucleotide sequence ID" value="NC_007796.1"/>
</dbReference>
<dbReference type="Pfam" id="PF10418">
    <property type="entry name" value="DHODB_Fe-S_bind"/>
    <property type="match status" value="1"/>
</dbReference>
<dbReference type="GO" id="GO:0050660">
    <property type="term" value="F:flavin adenine dinucleotide binding"/>
    <property type="evidence" value="ECO:0007669"/>
    <property type="project" value="InterPro"/>
</dbReference>
<dbReference type="EnsemblBacteria" id="ABD40901">
    <property type="protein sequence ID" value="ABD40901"/>
    <property type="gene ID" value="Mhun_1153"/>
</dbReference>
<dbReference type="GeneID" id="3922799"/>
<keyword evidence="1" id="KW-0001">2Fe-2S</keyword>
<organism evidence="3 4">
    <name type="scientific">Methanospirillum hungatei JF-1 (strain ATCC 27890 / DSM 864 / NBRC 100397 / JF-1)</name>
    <dbReference type="NCBI Taxonomy" id="323259"/>
    <lineage>
        <taxon>Archaea</taxon>
        <taxon>Methanobacteriati</taxon>
        <taxon>Methanobacteriota</taxon>
        <taxon>Stenosarchaea group</taxon>
        <taxon>Methanomicrobia</taxon>
        <taxon>Methanomicrobiales</taxon>
        <taxon>Methanospirillaceae</taxon>
        <taxon>Methanospirillum</taxon>
    </lineage>
</organism>
<dbReference type="GO" id="GO:0051537">
    <property type="term" value="F:2 iron, 2 sulfur cluster binding"/>
    <property type="evidence" value="ECO:0007669"/>
    <property type="project" value="UniProtKB-KW"/>
</dbReference>
<reference evidence="4" key="1">
    <citation type="journal article" date="2016" name="Stand. Genomic Sci.">
        <title>Complete genome sequence of Methanospirillum hungatei type strain JF1.</title>
        <authorList>
            <person name="Gunsalus R.P."/>
            <person name="Cook L.E."/>
            <person name="Crable B."/>
            <person name="Rohlin L."/>
            <person name="McDonald E."/>
            <person name="Mouttaki H."/>
            <person name="Sieber J.R."/>
            <person name="Poweleit N."/>
            <person name="Zhou H."/>
            <person name="Lapidus A.L."/>
            <person name="Daligault H.E."/>
            <person name="Land M."/>
            <person name="Gilna P."/>
            <person name="Ivanova N."/>
            <person name="Kyrpides N."/>
            <person name="Culley D.E."/>
            <person name="McInerney M.J."/>
        </authorList>
    </citation>
    <scope>NUCLEOTIDE SEQUENCE [LARGE SCALE GENOMIC DNA]</scope>
    <source>
        <strain evidence="4">ATCC 27890 / DSM 864 / NBRC 100397 / JF-1</strain>
    </source>
</reference>
<dbReference type="EC" id="1.3.98.1" evidence="3"/>
<dbReference type="eggNOG" id="arCOG02199">
    <property type="taxonomic scope" value="Archaea"/>
</dbReference>
<evidence type="ECO:0000256" key="1">
    <source>
        <dbReference type="PIRSR" id="PIRSR006816-2"/>
    </source>
</evidence>
<sequence length="253" mass="26851">MSDGLPVPVTITRVVQESPGVSTIFFDHIFSANPGQFVMVWVVGTDEIPMALSYPNAVTVQRVGEATSALVSMKPGDKIGIRGPFGNGFALQGRILAIAGGVGTAPLLRIGLEYPDVTFLLGARTADELIFLSILSSACDVRVATDDGSAGFHGYVAGLLDEIDLDEYETIVVCGPDPMMRSVLSVLDNRNAIGKSQFSMHRYMKCGVGLCGSCCIDPDGVCVCKDGPVFSGRMLLKSELGNYHRNAAGLKEK</sequence>
<dbReference type="InterPro" id="IPR039261">
    <property type="entry name" value="FNR_nucleotide-bd"/>
</dbReference>
<feature type="binding site" evidence="1">
    <location>
        <position position="211"/>
    </location>
    <ligand>
        <name>[2Fe-2S] cluster</name>
        <dbReference type="ChEBI" id="CHEBI:190135"/>
    </ligand>
</feature>
<dbReference type="GO" id="GO:0046872">
    <property type="term" value="F:metal ion binding"/>
    <property type="evidence" value="ECO:0007669"/>
    <property type="project" value="UniProtKB-KW"/>
</dbReference>
<evidence type="ECO:0000313" key="3">
    <source>
        <dbReference type="EMBL" id="ABD40901.1"/>
    </source>
</evidence>
<dbReference type="Proteomes" id="UP000001941">
    <property type="component" value="Chromosome"/>
</dbReference>
<evidence type="ECO:0000259" key="2">
    <source>
        <dbReference type="PROSITE" id="PS51384"/>
    </source>
</evidence>
<dbReference type="CDD" id="cd06220">
    <property type="entry name" value="DHOD_e_trans_like2"/>
    <property type="match status" value="1"/>
</dbReference>
<dbReference type="FunCoup" id="Q2FP83">
    <property type="interactions" value="90"/>
</dbReference>
<keyword evidence="3" id="KW-0560">Oxidoreductase</keyword>
<dbReference type="InParanoid" id="Q2FP83"/>
<dbReference type="PANTHER" id="PTHR43513:SF3">
    <property type="entry name" value="DIHYDROOROTATE DEHYDROGENASE B (NAD(+)), ELECTRON TRANSFER SUBUNIT-RELATED"/>
    <property type="match status" value="1"/>
</dbReference>
<dbReference type="KEGG" id="mhu:Mhun_1153"/>
<dbReference type="STRING" id="323259.Mhun_1153"/>
<feature type="binding site" evidence="1">
    <location>
        <position position="224"/>
    </location>
    <ligand>
        <name>[2Fe-2S] cluster</name>
        <dbReference type="ChEBI" id="CHEBI:190135"/>
    </ligand>
</feature>
<feature type="domain" description="FAD-binding FR-type" evidence="2">
    <location>
        <begin position="4"/>
        <end position="91"/>
    </location>
</feature>
<keyword evidence="1" id="KW-0408">Iron</keyword>
<keyword evidence="1" id="KW-0411">Iron-sulfur</keyword>
<dbReference type="PIRSF" id="PIRSF006816">
    <property type="entry name" value="Cyc3_hyd_g"/>
    <property type="match status" value="1"/>
</dbReference>
<dbReference type="SUPFAM" id="SSF63380">
    <property type="entry name" value="Riboflavin synthase domain-like"/>
    <property type="match status" value="1"/>
</dbReference>
<dbReference type="EMBL" id="CP000254">
    <property type="protein sequence ID" value="ABD40901.1"/>
    <property type="molecule type" value="Genomic_DNA"/>
</dbReference>
<keyword evidence="4" id="KW-1185">Reference proteome</keyword>
<evidence type="ECO:0000313" key="4">
    <source>
        <dbReference type="Proteomes" id="UP000001941"/>
    </source>
</evidence>
<dbReference type="Gene3D" id="2.40.30.10">
    <property type="entry name" value="Translation factors"/>
    <property type="match status" value="1"/>
</dbReference>
<dbReference type="GO" id="GO:1990663">
    <property type="term" value="F:dihydroorotate dehydrogenase (fumarate) activity"/>
    <property type="evidence" value="ECO:0007669"/>
    <property type="project" value="UniProtKB-EC"/>
</dbReference>
<keyword evidence="1" id="KW-0479">Metal-binding</keyword>
<dbReference type="NCBIfam" id="NF000796">
    <property type="entry name" value="PRK00054.1-1"/>
    <property type="match status" value="1"/>
</dbReference>
<dbReference type="SUPFAM" id="SSF52343">
    <property type="entry name" value="Ferredoxin reductase-like, C-terminal NADP-linked domain"/>
    <property type="match status" value="1"/>
</dbReference>